<feature type="compositionally biased region" description="Gly residues" evidence="3">
    <location>
        <begin position="230"/>
        <end position="240"/>
    </location>
</feature>
<accession>A0A6F9DR56</accession>
<dbReference type="InterPro" id="IPR012677">
    <property type="entry name" value="Nucleotide-bd_a/b_plait_sf"/>
</dbReference>
<dbReference type="SUPFAM" id="SSF54928">
    <property type="entry name" value="RNA-binding domain, RBD"/>
    <property type="match status" value="2"/>
</dbReference>
<name>A0A6F9DR56_9ASCI</name>
<evidence type="ECO:0000256" key="2">
    <source>
        <dbReference type="PROSITE-ProRule" id="PRU00176"/>
    </source>
</evidence>
<dbReference type="PANTHER" id="PTHR48025">
    <property type="entry name" value="OS02G0815200 PROTEIN"/>
    <property type="match status" value="1"/>
</dbReference>
<dbReference type="GO" id="GO:0003729">
    <property type="term" value="F:mRNA binding"/>
    <property type="evidence" value="ECO:0007669"/>
    <property type="project" value="TreeGrafter"/>
</dbReference>
<dbReference type="CDD" id="cd12343">
    <property type="entry name" value="RRM1_2_CoAA_like"/>
    <property type="match status" value="1"/>
</dbReference>
<evidence type="ECO:0000313" key="5">
    <source>
        <dbReference type="EMBL" id="CAB3265478.1"/>
    </source>
</evidence>
<feature type="domain" description="RRM" evidence="4">
    <location>
        <begin position="2"/>
        <end position="72"/>
    </location>
</feature>
<sequence>MVKIFVGNIADGVTNDDMRQLFASHGKVNECDVLGTYGFVHMENEGEAEDAISKLDKHNLKGNPINVEKSKGGGGGGRGSGGGMFRGGGGGGRGMMRGSMRGGSSGFGGGFHHPHHENSATAKSARRSGCTKLHIANLPENIRSMELRQLFERYGYVAECDVVEDRKIAFVHIEDSATDAAIQGLNGYSFKGVPLKVQRSKNQNHPSNDRGSGPMRGSSRGGMIPTIQGRGRGSMFGHGSPGSMSRSPGFGNEFRSERPPAAERYGSNGDSSYGEHNLPPPAKDRMELLDLLDRRRRLEALDPYERRLIACPDPFNLPPPPPEYLRLLRERALVKARLPLPPTSNNLSRTLPTAGSATTSSALTRAIIARRAAASSLKDKLQSGVYDPYGAAAIPKPVAPPMKYESGYVTRTSDY</sequence>
<feature type="region of interest" description="Disordered" evidence="3">
    <location>
        <begin position="198"/>
        <end position="282"/>
    </location>
</feature>
<protein>
    <submittedName>
        <fullName evidence="5">RNA-binding protein lark</fullName>
    </submittedName>
</protein>
<feature type="compositionally biased region" description="Low complexity" evidence="3">
    <location>
        <begin position="210"/>
        <end position="223"/>
    </location>
</feature>
<feature type="compositionally biased region" description="Gly residues" evidence="3">
    <location>
        <begin position="72"/>
        <end position="111"/>
    </location>
</feature>
<gene>
    <name evidence="5" type="primary">Rbm4-001</name>
</gene>
<keyword evidence="1 2" id="KW-0694">RNA-binding</keyword>
<evidence type="ECO:0000259" key="4">
    <source>
        <dbReference type="PROSITE" id="PS50102"/>
    </source>
</evidence>
<organism evidence="5">
    <name type="scientific">Phallusia mammillata</name>
    <dbReference type="NCBI Taxonomy" id="59560"/>
    <lineage>
        <taxon>Eukaryota</taxon>
        <taxon>Metazoa</taxon>
        <taxon>Chordata</taxon>
        <taxon>Tunicata</taxon>
        <taxon>Ascidiacea</taxon>
        <taxon>Phlebobranchia</taxon>
        <taxon>Ascidiidae</taxon>
        <taxon>Phallusia</taxon>
    </lineage>
</organism>
<feature type="region of interest" description="Disordered" evidence="3">
    <location>
        <begin position="62"/>
        <end position="126"/>
    </location>
</feature>
<dbReference type="AlphaFoldDB" id="A0A6F9DR56"/>
<dbReference type="InterPro" id="IPR035979">
    <property type="entry name" value="RBD_domain_sf"/>
</dbReference>
<reference evidence="5" key="1">
    <citation type="submission" date="2020-04" db="EMBL/GenBank/DDBJ databases">
        <authorList>
            <person name="Neveu A P."/>
        </authorList>
    </citation>
    <scope>NUCLEOTIDE SEQUENCE</scope>
    <source>
        <tissue evidence="5">Whole embryo</tissue>
    </source>
</reference>
<dbReference type="EMBL" id="LR789616">
    <property type="protein sequence ID" value="CAB3265478.1"/>
    <property type="molecule type" value="mRNA"/>
</dbReference>
<dbReference type="InterPro" id="IPR050502">
    <property type="entry name" value="Euk_RNA-bind_prot"/>
</dbReference>
<evidence type="ECO:0000256" key="3">
    <source>
        <dbReference type="SAM" id="MobiDB-lite"/>
    </source>
</evidence>
<feature type="domain" description="RRM" evidence="4">
    <location>
        <begin position="131"/>
        <end position="202"/>
    </location>
</feature>
<dbReference type="Pfam" id="PF00076">
    <property type="entry name" value="RRM_1"/>
    <property type="match status" value="2"/>
</dbReference>
<dbReference type="GO" id="GO:0005634">
    <property type="term" value="C:nucleus"/>
    <property type="evidence" value="ECO:0007669"/>
    <property type="project" value="TreeGrafter"/>
</dbReference>
<evidence type="ECO:0000256" key="1">
    <source>
        <dbReference type="ARBA" id="ARBA00022884"/>
    </source>
</evidence>
<dbReference type="Gene3D" id="3.30.70.330">
    <property type="match status" value="2"/>
</dbReference>
<dbReference type="SMART" id="SM00360">
    <property type="entry name" value="RRM"/>
    <property type="match status" value="2"/>
</dbReference>
<dbReference type="InterPro" id="IPR000504">
    <property type="entry name" value="RRM_dom"/>
</dbReference>
<proteinExistence type="evidence at transcript level"/>
<dbReference type="PANTHER" id="PTHR48025:SF26">
    <property type="entry name" value="HETEROGENEOUS NUCLEAR RIBONUCLEOPROTEIN M-RELATED"/>
    <property type="match status" value="1"/>
</dbReference>
<dbReference type="PROSITE" id="PS50102">
    <property type="entry name" value="RRM"/>
    <property type="match status" value="2"/>
</dbReference>